<dbReference type="PROSITE" id="PS50294">
    <property type="entry name" value="WD_REPEATS_REGION"/>
    <property type="match status" value="1"/>
</dbReference>
<reference evidence="2" key="1">
    <citation type="submission" date="2021-01" db="EMBL/GenBank/DDBJ databases">
        <authorList>
            <consortium name="Genoscope - CEA"/>
            <person name="William W."/>
        </authorList>
    </citation>
    <scope>NUCLEOTIDE SEQUENCE</scope>
</reference>
<dbReference type="Proteomes" id="UP000689195">
    <property type="component" value="Unassembled WGS sequence"/>
</dbReference>
<dbReference type="PROSITE" id="PS50082">
    <property type="entry name" value="WD_REPEATS_2"/>
    <property type="match status" value="1"/>
</dbReference>
<dbReference type="AlphaFoldDB" id="A0A8S1YD24"/>
<dbReference type="InterPro" id="IPR001680">
    <property type="entry name" value="WD40_rpt"/>
</dbReference>
<sequence length="316" mass="37503">MVQEEKINFKLVDQSVKSNAEINTIAFNSSGSIMIQNEEKYIKVQRFNDGIINLITTLTEHSDWIYCLIYSKKLNSFISSSGDNTIRCWKQINLNDSIILKRHQRQTHWVMCLIISSNKDLPFSGSSDKFQQKMNCFICIHKINIIPQLFELIRNLLEINQNDQFEFQYFVINDEIYRKINVYQNKQLNQICLSIHLQQSIQAEGLKLKFLKRISLYEYLGVKNQIKSFVFELKEGIFSQKQQKTIYLGRNNKVNDEYQFPIIQNQSSKFILIRHNTFIYIIIENKNQMHQIVNQQNCDSYEINGMVTDDRKYLVY</sequence>
<comment type="caution">
    <text evidence="2">The sequence shown here is derived from an EMBL/GenBank/DDBJ whole genome shotgun (WGS) entry which is preliminary data.</text>
</comment>
<dbReference type="SMART" id="SM00320">
    <property type="entry name" value="WD40"/>
    <property type="match status" value="1"/>
</dbReference>
<evidence type="ECO:0000313" key="3">
    <source>
        <dbReference type="Proteomes" id="UP000689195"/>
    </source>
</evidence>
<dbReference type="GO" id="GO:0016226">
    <property type="term" value="P:iron-sulfur cluster assembly"/>
    <property type="evidence" value="ECO:0007669"/>
    <property type="project" value="TreeGrafter"/>
</dbReference>
<proteinExistence type="predicted"/>
<dbReference type="Pfam" id="PF00400">
    <property type="entry name" value="WD40"/>
    <property type="match status" value="1"/>
</dbReference>
<keyword evidence="1" id="KW-0853">WD repeat</keyword>
<feature type="repeat" description="WD" evidence="1">
    <location>
        <begin position="58"/>
        <end position="90"/>
    </location>
</feature>
<accession>A0A8S1YD24</accession>
<evidence type="ECO:0000256" key="1">
    <source>
        <dbReference type="PROSITE-ProRule" id="PRU00221"/>
    </source>
</evidence>
<dbReference type="EMBL" id="CAJJDO010000168">
    <property type="protein sequence ID" value="CAD8212376.1"/>
    <property type="molecule type" value="Genomic_DNA"/>
</dbReference>
<protein>
    <submittedName>
        <fullName evidence="2">Uncharacterized protein</fullName>
    </submittedName>
</protein>
<name>A0A8S1YD24_9CILI</name>
<dbReference type="PANTHER" id="PTHR19920:SF0">
    <property type="entry name" value="CYTOSOLIC IRON-SULFUR PROTEIN ASSEMBLY PROTEIN CIAO1-RELATED"/>
    <property type="match status" value="1"/>
</dbReference>
<evidence type="ECO:0000313" key="2">
    <source>
        <dbReference type="EMBL" id="CAD8212376.1"/>
    </source>
</evidence>
<gene>
    <name evidence="2" type="ORF">PPENT_87.1.T1680005</name>
</gene>
<dbReference type="GO" id="GO:0097361">
    <property type="term" value="C:cytosolic [4Fe-4S] assembly targeting complex"/>
    <property type="evidence" value="ECO:0007669"/>
    <property type="project" value="TreeGrafter"/>
</dbReference>
<dbReference type="PANTHER" id="PTHR19920">
    <property type="entry name" value="WD40 PROTEIN CIAO1"/>
    <property type="match status" value="1"/>
</dbReference>
<organism evidence="2 3">
    <name type="scientific">Paramecium pentaurelia</name>
    <dbReference type="NCBI Taxonomy" id="43138"/>
    <lineage>
        <taxon>Eukaryota</taxon>
        <taxon>Sar</taxon>
        <taxon>Alveolata</taxon>
        <taxon>Ciliophora</taxon>
        <taxon>Intramacronucleata</taxon>
        <taxon>Oligohymenophorea</taxon>
        <taxon>Peniculida</taxon>
        <taxon>Parameciidae</taxon>
        <taxon>Paramecium</taxon>
    </lineage>
</organism>
<dbReference type="OrthoDB" id="674604at2759"/>
<keyword evidence="3" id="KW-1185">Reference proteome</keyword>